<evidence type="ECO:0000256" key="3">
    <source>
        <dbReference type="ARBA" id="ARBA00023014"/>
    </source>
</evidence>
<dbReference type="Pfam" id="PF07992">
    <property type="entry name" value="Pyr_redox_2"/>
    <property type="match status" value="1"/>
</dbReference>
<dbReference type="Gene3D" id="1.10.1060.10">
    <property type="entry name" value="Alpha-helical ferredoxin"/>
    <property type="match status" value="1"/>
</dbReference>
<evidence type="ECO:0000256" key="2">
    <source>
        <dbReference type="ARBA" id="ARBA00023004"/>
    </source>
</evidence>
<keyword evidence="1" id="KW-0479">Metal-binding</keyword>
<dbReference type="AlphaFoldDB" id="A0AA35CKV4"/>
<dbReference type="InterPro" id="IPR009051">
    <property type="entry name" value="Helical_ferredxn"/>
</dbReference>
<name>A0AA35CKV4_9FIRM</name>
<keyword evidence="3" id="KW-0411">Iron-sulfur</keyword>
<dbReference type="NCBIfam" id="NF009410">
    <property type="entry name" value="PRK12771.1"/>
    <property type="match status" value="1"/>
</dbReference>
<dbReference type="PROSITE" id="PS51379">
    <property type="entry name" value="4FE4S_FER_2"/>
    <property type="match status" value="1"/>
</dbReference>
<dbReference type="KEGG" id="cmic:caldi_20720"/>
<dbReference type="PROSITE" id="PS00198">
    <property type="entry name" value="4FE4S_FER_1"/>
    <property type="match status" value="1"/>
</dbReference>
<dbReference type="Proteomes" id="UP001163687">
    <property type="component" value="Chromosome"/>
</dbReference>
<dbReference type="Pfam" id="PF14691">
    <property type="entry name" value="Fer4_20"/>
    <property type="match status" value="1"/>
</dbReference>
<reference evidence="5" key="1">
    <citation type="submission" date="2022-03" db="EMBL/GenBank/DDBJ databases">
        <title>Complete genome sequence of Caldinitratiruptor microaerophilus.</title>
        <authorList>
            <person name="Mukaiyama R."/>
            <person name="Nishiyama T."/>
            <person name="Ueda K."/>
        </authorList>
    </citation>
    <scope>NUCLEOTIDE SEQUENCE</scope>
    <source>
        <strain evidence="5">JCM 16183</strain>
    </source>
</reference>
<evidence type="ECO:0000256" key="1">
    <source>
        <dbReference type="ARBA" id="ARBA00022723"/>
    </source>
</evidence>
<sequence length="618" mass="67829">MSTRGTRIPKHLQLPFAGVTPAPTEKDGQKLFPTGNWRFYRPVYRDKTPPCNHACPTGEKIQKYLDYVKHGRYLEGYLTILEDNPMPSVTGRVCYHPCETACNRGRHDEPIAIRSVERFLGDFGLALAEDPLKDMLPELGGQHVAVVGSGPGGLAAAYHLRRRGYRVTIFEALGRPGGMLRGGVPHWHLPAEILDAEIQKIVGLGGIEIRCNHRVGRDLSWDDLKKFDAAFVAVGQDAGRKLPVPGSDLQGVVGALEFLRELGFGKPVKVGRKVVVVGGGNTALDAARSALRLGAEEVTLVALEGRHEMPAIEEDLLQALDEGVKLRNHCGVVRILGQGGVSGVVLSEAHLERDPGGAIRPVLHPGTEFEMDCDMVLVAIGQVQHLDWVPQHLVRGGLIVTDEFGRVEGNIFAGGDIVRGPGMVVQALGDGKRAAENIDRVLRGEQLTPPPPAEVMPYERLNPYYFRNAPRVPVPLTPVEVRRTSQEIEVTLGYTEEQAVREADRCMSCGVCNACDNCYIVCPDVSVMRDVRENGRYRIRLDYCKGCLVCVQECPTGCLERVEEIEFTDGVIRMETAFAVYEGAHAEQSEDIRRLLEEAIAEYDASRRHVAAGHDGDD</sequence>
<dbReference type="InterPro" id="IPR017900">
    <property type="entry name" value="4Fe4S_Fe_S_CS"/>
</dbReference>
<organism evidence="5 6">
    <name type="scientific">Caldinitratiruptor microaerophilus</name>
    <dbReference type="NCBI Taxonomy" id="671077"/>
    <lineage>
        <taxon>Bacteria</taxon>
        <taxon>Bacillati</taxon>
        <taxon>Bacillota</taxon>
        <taxon>Clostridia</taxon>
        <taxon>Eubacteriales</taxon>
        <taxon>Symbiobacteriaceae</taxon>
        <taxon>Caldinitratiruptor</taxon>
    </lineage>
</organism>
<evidence type="ECO:0000313" key="6">
    <source>
        <dbReference type="Proteomes" id="UP001163687"/>
    </source>
</evidence>
<dbReference type="EMBL" id="AP025628">
    <property type="protein sequence ID" value="BDG60982.1"/>
    <property type="molecule type" value="Genomic_DNA"/>
</dbReference>
<dbReference type="PRINTS" id="PR00419">
    <property type="entry name" value="ADXRDTASE"/>
</dbReference>
<keyword evidence="2" id="KW-0408">Iron</keyword>
<proteinExistence type="predicted"/>
<keyword evidence="6" id="KW-1185">Reference proteome</keyword>
<evidence type="ECO:0000259" key="4">
    <source>
        <dbReference type="PROSITE" id="PS51379"/>
    </source>
</evidence>
<dbReference type="Gene3D" id="3.30.70.20">
    <property type="match status" value="1"/>
</dbReference>
<dbReference type="SUPFAM" id="SSF51971">
    <property type="entry name" value="Nucleotide-binding domain"/>
    <property type="match status" value="1"/>
</dbReference>
<feature type="domain" description="4Fe-4S ferredoxin-type" evidence="4">
    <location>
        <begin position="535"/>
        <end position="564"/>
    </location>
</feature>
<dbReference type="InterPro" id="IPR036188">
    <property type="entry name" value="FAD/NAD-bd_sf"/>
</dbReference>
<dbReference type="GO" id="GO:0046872">
    <property type="term" value="F:metal ion binding"/>
    <property type="evidence" value="ECO:0007669"/>
    <property type="project" value="UniProtKB-KW"/>
</dbReference>
<dbReference type="InterPro" id="IPR017896">
    <property type="entry name" value="4Fe4S_Fe-S-bd"/>
</dbReference>
<dbReference type="PANTHER" id="PTHR42783">
    <property type="entry name" value="GLUTAMATE SYNTHASE [NADPH] SMALL CHAIN"/>
    <property type="match status" value="1"/>
</dbReference>
<dbReference type="GO" id="GO:0016491">
    <property type="term" value="F:oxidoreductase activity"/>
    <property type="evidence" value="ECO:0007669"/>
    <property type="project" value="InterPro"/>
</dbReference>
<protein>
    <recommendedName>
        <fullName evidence="4">4Fe-4S ferredoxin-type domain-containing protein</fullName>
    </recommendedName>
</protein>
<dbReference type="RefSeq" id="WP_264841665.1">
    <property type="nucleotide sequence ID" value="NZ_AP025628.1"/>
</dbReference>
<dbReference type="Gene3D" id="3.50.50.60">
    <property type="entry name" value="FAD/NAD(P)-binding domain"/>
    <property type="match status" value="2"/>
</dbReference>
<dbReference type="InterPro" id="IPR028261">
    <property type="entry name" value="DPD_II"/>
</dbReference>
<dbReference type="SUPFAM" id="SSF46548">
    <property type="entry name" value="alpha-helical ferredoxin"/>
    <property type="match status" value="2"/>
</dbReference>
<dbReference type="GO" id="GO:0051536">
    <property type="term" value="F:iron-sulfur cluster binding"/>
    <property type="evidence" value="ECO:0007669"/>
    <property type="project" value="UniProtKB-KW"/>
</dbReference>
<dbReference type="InterPro" id="IPR023753">
    <property type="entry name" value="FAD/NAD-binding_dom"/>
</dbReference>
<gene>
    <name evidence="5" type="ORF">caldi_20720</name>
</gene>
<accession>A0AA35CKV4</accession>
<dbReference type="PANTHER" id="PTHR42783:SF3">
    <property type="entry name" value="GLUTAMATE SYNTHASE [NADPH] SMALL CHAIN-RELATED"/>
    <property type="match status" value="1"/>
</dbReference>
<evidence type="ECO:0000313" key="5">
    <source>
        <dbReference type="EMBL" id="BDG60982.1"/>
    </source>
</evidence>